<dbReference type="Proteomes" id="UP001595891">
    <property type="component" value="Unassembled WGS sequence"/>
</dbReference>
<organism evidence="2 3">
    <name type="scientific">Sphaerisporangium corydalis</name>
    <dbReference type="NCBI Taxonomy" id="1441875"/>
    <lineage>
        <taxon>Bacteria</taxon>
        <taxon>Bacillati</taxon>
        <taxon>Actinomycetota</taxon>
        <taxon>Actinomycetes</taxon>
        <taxon>Streptosporangiales</taxon>
        <taxon>Streptosporangiaceae</taxon>
        <taxon>Sphaerisporangium</taxon>
    </lineage>
</organism>
<evidence type="ECO:0000313" key="3">
    <source>
        <dbReference type="Proteomes" id="UP001595891"/>
    </source>
</evidence>
<dbReference type="GO" id="GO:0008879">
    <property type="term" value="F:glucose-1-phosphate thymidylyltransferase activity"/>
    <property type="evidence" value="ECO:0007669"/>
    <property type="project" value="UniProtKB-EC"/>
</dbReference>
<dbReference type="PANTHER" id="PTHR42883:SF2">
    <property type="entry name" value="THYMIDYLYLTRANSFERASE"/>
    <property type="match status" value="1"/>
</dbReference>
<reference evidence="3" key="1">
    <citation type="journal article" date="2019" name="Int. J. Syst. Evol. Microbiol.">
        <title>The Global Catalogue of Microorganisms (GCM) 10K type strain sequencing project: providing services to taxonomists for standard genome sequencing and annotation.</title>
        <authorList>
            <consortium name="The Broad Institute Genomics Platform"/>
            <consortium name="The Broad Institute Genome Sequencing Center for Infectious Disease"/>
            <person name="Wu L."/>
            <person name="Ma J."/>
        </authorList>
    </citation>
    <scope>NUCLEOTIDE SEQUENCE [LARGE SCALE GENOMIC DNA]</scope>
    <source>
        <strain evidence="3">CCUG 49560</strain>
    </source>
</reference>
<gene>
    <name evidence="2" type="ORF">ACFO8L_22710</name>
</gene>
<keyword evidence="3" id="KW-1185">Reference proteome</keyword>
<dbReference type="Pfam" id="PF00483">
    <property type="entry name" value="NTP_transferase"/>
    <property type="match status" value="1"/>
</dbReference>
<protein>
    <submittedName>
        <fullName evidence="2">Glucose-1-phosphate thymidylyltransferase</fullName>
        <ecNumber evidence="2">2.7.7.24</ecNumber>
    </submittedName>
</protein>
<dbReference type="SUPFAM" id="SSF53448">
    <property type="entry name" value="Nucleotide-diphospho-sugar transferases"/>
    <property type="match status" value="1"/>
</dbReference>
<dbReference type="PANTHER" id="PTHR42883">
    <property type="entry name" value="GLUCOSE-1-PHOSPHATE THYMIDYLTRANSFERASE"/>
    <property type="match status" value="1"/>
</dbReference>
<dbReference type="InterPro" id="IPR005835">
    <property type="entry name" value="NTP_transferase_dom"/>
</dbReference>
<dbReference type="EC" id="2.7.7.24" evidence="2"/>
<name>A0ABV9EJD2_9ACTN</name>
<dbReference type="InterPro" id="IPR005908">
    <property type="entry name" value="G1P_thy_trans_l"/>
</dbReference>
<evidence type="ECO:0000259" key="1">
    <source>
        <dbReference type="Pfam" id="PF00483"/>
    </source>
</evidence>
<keyword evidence="2" id="KW-0548">Nucleotidyltransferase</keyword>
<dbReference type="CDD" id="cd04189">
    <property type="entry name" value="G1P_TT_long"/>
    <property type="match status" value="1"/>
</dbReference>
<dbReference type="RefSeq" id="WP_262842144.1">
    <property type="nucleotide sequence ID" value="NZ_JANZYP010000009.1"/>
</dbReference>
<proteinExistence type="predicted"/>
<feature type="domain" description="Nucleotidyl transferase" evidence="1">
    <location>
        <begin position="2"/>
        <end position="236"/>
    </location>
</feature>
<evidence type="ECO:0000313" key="2">
    <source>
        <dbReference type="EMBL" id="MFC4588919.1"/>
    </source>
</evidence>
<comment type="caution">
    <text evidence="2">The sequence shown here is derived from an EMBL/GenBank/DDBJ whole genome shotgun (WGS) entry which is preliminary data.</text>
</comment>
<keyword evidence="2" id="KW-0808">Transferase</keyword>
<dbReference type="NCBIfam" id="TIGR01208">
    <property type="entry name" value="rmlA_long"/>
    <property type="match status" value="1"/>
</dbReference>
<dbReference type="EMBL" id="JBHSFN010000014">
    <property type="protein sequence ID" value="MFC4588919.1"/>
    <property type="molecule type" value="Genomic_DNA"/>
</dbReference>
<dbReference type="InterPro" id="IPR029044">
    <property type="entry name" value="Nucleotide-diphossugar_trans"/>
</dbReference>
<sequence length="355" mass="38320">MKALVLAGGSGTRLRPITHTSAKQLVPVANKPVLFYGLESIAAAGIREVGIVVGDTHEEIEGAVGDGGSFGLEVTYLRQRAPLGLAHAVLIARDYLGDDDFVMYLGDNFVVGGIEPLVRRFHDERPAAQIMLTRVGDPRQFGVAELDAAGRVVGLEEKPQVPKSDLALVGVYLFTPEVHEAVSSLKPSWRGELEITDAIQWLLDSGRRVESTVISGYWKDTGNVTDMLEVNRLLLEELDQRLDGSVDDASEIIGRVVVEAGARVSRSRIVGPAIVGAGAVVRDSYIGPFTSVAEDCHVVDSEIEYSILLRRASIHGVRRIEASLIGRDVEVTPAPNTPRAHRLVLGDHSKVQISS</sequence>
<dbReference type="Gene3D" id="3.90.550.10">
    <property type="entry name" value="Spore Coat Polysaccharide Biosynthesis Protein SpsA, Chain A"/>
    <property type="match status" value="1"/>
</dbReference>
<accession>A0ABV9EJD2</accession>